<organism evidence="1 2">
    <name type="scientific">Paenalcaligenes hominis</name>
    <dbReference type="NCBI Taxonomy" id="643674"/>
    <lineage>
        <taxon>Bacteria</taxon>
        <taxon>Pseudomonadati</taxon>
        <taxon>Pseudomonadota</taxon>
        <taxon>Betaproteobacteria</taxon>
        <taxon>Burkholderiales</taxon>
        <taxon>Alcaligenaceae</taxon>
        <taxon>Paenalcaligenes</taxon>
    </lineage>
</organism>
<evidence type="ECO:0000313" key="1">
    <source>
        <dbReference type="EMBL" id="NJB64789.1"/>
    </source>
</evidence>
<reference evidence="1 2" key="1">
    <citation type="submission" date="2020-03" db="EMBL/GenBank/DDBJ databases">
        <title>Genomic Encyclopedia of Type Strains, Phase IV (KMG-IV): sequencing the most valuable type-strain genomes for metagenomic binning, comparative biology and taxonomic classification.</title>
        <authorList>
            <person name="Goeker M."/>
        </authorList>
    </citation>
    <scope>NUCLEOTIDE SEQUENCE [LARGE SCALE GENOMIC DNA]</scope>
    <source>
        <strain evidence="1 2">DSM 26613</strain>
    </source>
</reference>
<keyword evidence="2" id="KW-1185">Reference proteome</keyword>
<name>A0ABX0WPN0_9BURK</name>
<evidence type="ECO:0000313" key="2">
    <source>
        <dbReference type="Proteomes" id="UP000783934"/>
    </source>
</evidence>
<dbReference type="EMBL" id="JAATIZ010000002">
    <property type="protein sequence ID" value="NJB64789.1"/>
    <property type="molecule type" value="Genomic_DNA"/>
</dbReference>
<protein>
    <submittedName>
        <fullName evidence="1">Uncharacterized protein</fullName>
    </submittedName>
</protein>
<sequence>MGYIEKMLLRLASHTFYLFNSLSVTLRFGPK</sequence>
<comment type="caution">
    <text evidence="1">The sequence shown here is derived from an EMBL/GenBank/DDBJ whole genome shotgun (WGS) entry which is preliminary data.</text>
</comment>
<dbReference type="Proteomes" id="UP000783934">
    <property type="component" value="Unassembled WGS sequence"/>
</dbReference>
<accession>A0ABX0WPN0</accession>
<gene>
    <name evidence="1" type="ORF">GGR41_001018</name>
</gene>
<proteinExistence type="predicted"/>